<proteinExistence type="predicted"/>
<dbReference type="Proteomes" id="UP001202248">
    <property type="component" value="Unassembled WGS sequence"/>
</dbReference>
<sequence length="307" mass="34066">MHAQTYTTAPDLGSLKKDVKEKLKNPFQLTGGFALNSVFTQLPANESNMQQPFSWIATGNLSINLLGYSMPFTFSYSNRKANYTNPNFKFNRLALHPKYKEWTAHIGDISTTFSPYTLNGFQYTGGGLEYNKGPWKAQGLYGRFSKAIKEDSIGQPSYKRMGWGAKVEYNDQGKKAGLTIFHAKDAVNSIPSIQIPANANVTPMEGTAVSLDLGYKLFKRLTLNGEYGLSVLTKNTHYQGDSLNTSAGVFGSLVKTNNPTSEVFHAFRTSLNYVFAQSVIGVNYERIDPGYRTLGGYFLQTTSKISR</sequence>
<keyword evidence="2" id="KW-1185">Reference proteome</keyword>
<protein>
    <recommendedName>
        <fullName evidence="3">DUF4421 domain-containing protein</fullName>
    </recommendedName>
</protein>
<organism evidence="1 2">
    <name type="scientific">Niabella ginsengisoli</name>
    <dbReference type="NCBI Taxonomy" id="522298"/>
    <lineage>
        <taxon>Bacteria</taxon>
        <taxon>Pseudomonadati</taxon>
        <taxon>Bacteroidota</taxon>
        <taxon>Chitinophagia</taxon>
        <taxon>Chitinophagales</taxon>
        <taxon>Chitinophagaceae</taxon>
        <taxon>Niabella</taxon>
    </lineage>
</organism>
<dbReference type="RefSeq" id="WP_240827334.1">
    <property type="nucleotide sequence ID" value="NZ_JAKWBL010000001.1"/>
</dbReference>
<name>A0ABS9SI33_9BACT</name>
<reference evidence="1 2" key="1">
    <citation type="submission" date="2022-02" db="EMBL/GenBank/DDBJ databases">
        <authorList>
            <person name="Min J."/>
        </authorList>
    </citation>
    <scope>NUCLEOTIDE SEQUENCE [LARGE SCALE GENOMIC DNA]</scope>
    <source>
        <strain evidence="1 2">GR10-1</strain>
    </source>
</reference>
<evidence type="ECO:0000313" key="2">
    <source>
        <dbReference type="Proteomes" id="UP001202248"/>
    </source>
</evidence>
<dbReference type="EMBL" id="JAKWBL010000001">
    <property type="protein sequence ID" value="MCH5597985.1"/>
    <property type="molecule type" value="Genomic_DNA"/>
</dbReference>
<comment type="caution">
    <text evidence="1">The sequence shown here is derived from an EMBL/GenBank/DDBJ whole genome shotgun (WGS) entry which is preliminary data.</text>
</comment>
<accession>A0ABS9SI33</accession>
<gene>
    <name evidence="1" type="ORF">MKP09_08735</name>
</gene>
<evidence type="ECO:0008006" key="3">
    <source>
        <dbReference type="Google" id="ProtNLM"/>
    </source>
</evidence>
<dbReference type="SUPFAM" id="SSF56935">
    <property type="entry name" value="Porins"/>
    <property type="match status" value="1"/>
</dbReference>
<evidence type="ECO:0000313" key="1">
    <source>
        <dbReference type="EMBL" id="MCH5597985.1"/>
    </source>
</evidence>